<feature type="short sequence motif" description="HXTX 1" evidence="2">
    <location>
        <begin position="48"/>
        <end position="51"/>
    </location>
</feature>
<dbReference type="Proteomes" id="UP000199032">
    <property type="component" value="Unassembled WGS sequence"/>
</dbReference>
<comment type="similarity">
    <text evidence="2">Belongs to the 2H phosphoesterase superfamily. ThpR family.</text>
</comment>
<name>A0A0S4LS46_9BACT</name>
<dbReference type="GO" id="GO:0008664">
    <property type="term" value="F:RNA 2',3'-cyclic 3'-phosphodiesterase activity"/>
    <property type="evidence" value="ECO:0007669"/>
    <property type="project" value="UniProtKB-EC"/>
</dbReference>
<comment type="catalytic activity">
    <reaction evidence="2">
        <text>a 3'-end 2',3'-cyclophospho-ribonucleotide-RNA + H2O = a 3'-end 2'-phospho-ribonucleotide-RNA + H(+)</text>
        <dbReference type="Rhea" id="RHEA:11828"/>
        <dbReference type="Rhea" id="RHEA-COMP:10464"/>
        <dbReference type="Rhea" id="RHEA-COMP:17353"/>
        <dbReference type="ChEBI" id="CHEBI:15377"/>
        <dbReference type="ChEBI" id="CHEBI:15378"/>
        <dbReference type="ChEBI" id="CHEBI:83064"/>
        <dbReference type="ChEBI" id="CHEBI:173113"/>
        <dbReference type="EC" id="3.1.4.58"/>
    </reaction>
</comment>
<dbReference type="EMBL" id="CZQA01000014">
    <property type="protein sequence ID" value="CUS39456.1"/>
    <property type="molecule type" value="Genomic_DNA"/>
</dbReference>
<dbReference type="InterPro" id="IPR009097">
    <property type="entry name" value="Cyclic_Pdiesterase"/>
</dbReference>
<keyword evidence="1 2" id="KW-0378">Hydrolase</keyword>
<dbReference type="NCBIfam" id="TIGR02258">
    <property type="entry name" value="2_5_ligase"/>
    <property type="match status" value="1"/>
</dbReference>
<evidence type="ECO:0000256" key="2">
    <source>
        <dbReference type="HAMAP-Rule" id="MF_01940"/>
    </source>
</evidence>
<dbReference type="Gene3D" id="3.90.1140.10">
    <property type="entry name" value="Cyclic phosphodiesterase"/>
    <property type="match status" value="1"/>
</dbReference>
<comment type="function">
    <text evidence="2">Hydrolyzes RNA 2',3'-cyclic phosphodiester to an RNA 2'-phosphomonoester.</text>
</comment>
<sequence>MIRAFLAVEISDEVRTGIIQVQQDIKERLTAHLSKEIRIAWGQRNSFHLTMRFLGEIEKQLIDPLREAMTRVRQSHPTIQIPIDRLQAFPNALKPRVLWVGPSESWLQSEPAKRLVELHQEIESCCHSFGFASDEKPFSPHLTVARIKTGERQVGPLLAQSGVYERSVSLGTMTVGPVVLIKSQLRPTGPVYTRLWEVG</sequence>
<feature type="short sequence motif" description="HXTX 2" evidence="2">
    <location>
        <begin position="141"/>
        <end position="144"/>
    </location>
</feature>
<dbReference type="HAMAP" id="MF_01940">
    <property type="entry name" value="RNA_CPDase"/>
    <property type="match status" value="1"/>
</dbReference>
<protein>
    <recommendedName>
        <fullName evidence="2">RNA 2',3'-cyclic phosphodiesterase</fullName>
        <shortName evidence="2">RNA 2',3'-CPDase</shortName>
        <ecNumber evidence="2">3.1.4.58</ecNumber>
    </recommendedName>
</protein>
<reference evidence="3 4" key="1">
    <citation type="submission" date="2015-10" db="EMBL/GenBank/DDBJ databases">
        <authorList>
            <person name="Gilbert D.G."/>
        </authorList>
    </citation>
    <scope>NUCLEOTIDE SEQUENCE [LARGE SCALE GENOMIC DNA]</scope>
    <source>
        <strain evidence="3">COMA1</strain>
    </source>
</reference>
<feature type="active site" description="Proton acceptor" evidence="2">
    <location>
        <position position="141"/>
    </location>
</feature>
<feature type="active site" description="Proton donor" evidence="2">
    <location>
        <position position="48"/>
    </location>
</feature>
<dbReference type="STRING" id="1742972.COMA1_80032"/>
<dbReference type="SUPFAM" id="SSF55144">
    <property type="entry name" value="LigT-like"/>
    <property type="match status" value="1"/>
</dbReference>
<dbReference type="GO" id="GO:0016874">
    <property type="term" value="F:ligase activity"/>
    <property type="evidence" value="ECO:0007669"/>
    <property type="project" value="UniProtKB-KW"/>
</dbReference>
<keyword evidence="3" id="KW-0436">Ligase</keyword>
<evidence type="ECO:0000313" key="4">
    <source>
        <dbReference type="Proteomes" id="UP000199032"/>
    </source>
</evidence>
<evidence type="ECO:0000313" key="3">
    <source>
        <dbReference type="EMBL" id="CUS39456.1"/>
    </source>
</evidence>
<dbReference type="GO" id="GO:0004113">
    <property type="term" value="F:2',3'-cyclic-nucleotide 3'-phosphodiesterase activity"/>
    <property type="evidence" value="ECO:0007669"/>
    <property type="project" value="InterPro"/>
</dbReference>
<dbReference type="PANTHER" id="PTHR35561:SF1">
    <property type="entry name" value="RNA 2',3'-CYCLIC PHOSPHODIESTERASE"/>
    <property type="match status" value="1"/>
</dbReference>
<proteinExistence type="inferred from homology"/>
<dbReference type="AlphaFoldDB" id="A0A0S4LS46"/>
<keyword evidence="4" id="KW-1185">Reference proteome</keyword>
<gene>
    <name evidence="3" type="ORF">COMA1_80032</name>
</gene>
<evidence type="ECO:0000256" key="1">
    <source>
        <dbReference type="ARBA" id="ARBA00022801"/>
    </source>
</evidence>
<accession>A0A0S4LS46</accession>
<dbReference type="EC" id="3.1.4.58" evidence="2"/>
<dbReference type="Pfam" id="PF13563">
    <property type="entry name" value="2_5_RNA_ligase2"/>
    <property type="match status" value="1"/>
</dbReference>
<dbReference type="InterPro" id="IPR004175">
    <property type="entry name" value="RNA_CPDase"/>
</dbReference>
<organism evidence="3 4">
    <name type="scientific">Candidatus Nitrospira nitrosa</name>
    <dbReference type="NCBI Taxonomy" id="1742972"/>
    <lineage>
        <taxon>Bacteria</taxon>
        <taxon>Pseudomonadati</taxon>
        <taxon>Nitrospirota</taxon>
        <taxon>Nitrospiria</taxon>
        <taxon>Nitrospirales</taxon>
        <taxon>Nitrospiraceae</taxon>
        <taxon>Nitrospira</taxon>
    </lineage>
</organism>
<dbReference type="RefSeq" id="WP_090751233.1">
    <property type="nucleotide sequence ID" value="NZ_CZQA01000014.1"/>
</dbReference>
<dbReference type="OrthoDB" id="9793819at2"/>
<dbReference type="PANTHER" id="PTHR35561">
    <property type="entry name" value="RNA 2',3'-CYCLIC PHOSPHODIESTERASE"/>
    <property type="match status" value="1"/>
</dbReference>